<reference evidence="2 3" key="1">
    <citation type="submission" date="2014-04" db="EMBL/GenBank/DDBJ databases">
        <authorList>
            <consortium name="DOE Joint Genome Institute"/>
            <person name="Kuo A."/>
            <person name="Tarkka M."/>
            <person name="Buscot F."/>
            <person name="Kohler A."/>
            <person name="Nagy L.G."/>
            <person name="Floudas D."/>
            <person name="Copeland A."/>
            <person name="Barry K.W."/>
            <person name="Cichocki N."/>
            <person name="Veneault-Fourrey C."/>
            <person name="LaButti K."/>
            <person name="Lindquist E.A."/>
            <person name="Lipzen A."/>
            <person name="Lundell T."/>
            <person name="Morin E."/>
            <person name="Murat C."/>
            <person name="Sun H."/>
            <person name="Tunlid A."/>
            <person name="Henrissat B."/>
            <person name="Grigoriev I.V."/>
            <person name="Hibbett D.S."/>
            <person name="Martin F."/>
            <person name="Nordberg H.P."/>
            <person name="Cantor M.N."/>
            <person name="Hua S.X."/>
        </authorList>
    </citation>
    <scope>NUCLEOTIDE SEQUENCE [LARGE SCALE GENOMIC DNA]</scope>
    <source>
        <strain evidence="2 3">F 1598</strain>
    </source>
</reference>
<feature type="region of interest" description="Disordered" evidence="1">
    <location>
        <begin position="248"/>
        <end position="300"/>
    </location>
</feature>
<dbReference type="Proteomes" id="UP000054166">
    <property type="component" value="Unassembled WGS sequence"/>
</dbReference>
<organism evidence="2 3">
    <name type="scientific">Piloderma croceum (strain F 1598)</name>
    <dbReference type="NCBI Taxonomy" id="765440"/>
    <lineage>
        <taxon>Eukaryota</taxon>
        <taxon>Fungi</taxon>
        <taxon>Dikarya</taxon>
        <taxon>Basidiomycota</taxon>
        <taxon>Agaricomycotina</taxon>
        <taxon>Agaricomycetes</taxon>
        <taxon>Agaricomycetidae</taxon>
        <taxon>Atheliales</taxon>
        <taxon>Atheliaceae</taxon>
        <taxon>Piloderma</taxon>
    </lineage>
</organism>
<dbReference type="AlphaFoldDB" id="A0A0C3BKF0"/>
<feature type="compositionally biased region" description="Basic residues" evidence="1">
    <location>
        <begin position="39"/>
        <end position="48"/>
    </location>
</feature>
<dbReference type="HOGENOM" id="CLU_045838_0_0_1"/>
<evidence type="ECO:0000313" key="3">
    <source>
        <dbReference type="Proteomes" id="UP000054166"/>
    </source>
</evidence>
<evidence type="ECO:0000313" key="2">
    <source>
        <dbReference type="EMBL" id="KIM86873.1"/>
    </source>
</evidence>
<feature type="region of interest" description="Disordered" evidence="1">
    <location>
        <begin position="1"/>
        <end position="193"/>
    </location>
</feature>
<dbReference type="EMBL" id="KN832980">
    <property type="protein sequence ID" value="KIM86873.1"/>
    <property type="molecule type" value="Genomic_DNA"/>
</dbReference>
<keyword evidence="3" id="KW-1185">Reference proteome</keyword>
<dbReference type="InParanoid" id="A0A0C3BKF0"/>
<proteinExistence type="predicted"/>
<protein>
    <submittedName>
        <fullName evidence="2">Uncharacterized protein</fullName>
    </submittedName>
</protein>
<gene>
    <name evidence="2" type="ORF">PILCRDRAFT_815307</name>
</gene>
<evidence type="ECO:0000256" key="1">
    <source>
        <dbReference type="SAM" id="MobiDB-lite"/>
    </source>
</evidence>
<dbReference type="STRING" id="765440.A0A0C3BKF0"/>
<sequence>MSARAILDSSPVALPQVRQRPLKRSASSASLPTPPRTLDKKKCRSRSRHSVEDSDSESNYSQSDSDAEKEEDRVVLGRKKRRTSMALRGNDEEENENEFWTSRRDSDDDTSPALLQYRVKAPVSPPPSLRQTTIVSEPPVTPESSGSRSTRLTRAARRQALRDSPDNPFLDDSPPSAVGSPSPRTPTQHEEKPLVTYVFRGMKAQFANPMYNLPPSAHENSLLPVEHPDFEANEACAPKLLFPSARRRLARPRSPEAPPSSTNVTDEVIERTDSLRAGAVVGGREDPVRRAQGPVRPAWR</sequence>
<reference evidence="3" key="2">
    <citation type="submission" date="2015-01" db="EMBL/GenBank/DDBJ databases">
        <title>Evolutionary Origins and Diversification of the Mycorrhizal Mutualists.</title>
        <authorList>
            <consortium name="DOE Joint Genome Institute"/>
            <consortium name="Mycorrhizal Genomics Consortium"/>
            <person name="Kohler A."/>
            <person name="Kuo A."/>
            <person name="Nagy L.G."/>
            <person name="Floudas D."/>
            <person name="Copeland A."/>
            <person name="Barry K.W."/>
            <person name="Cichocki N."/>
            <person name="Veneault-Fourrey C."/>
            <person name="LaButti K."/>
            <person name="Lindquist E.A."/>
            <person name="Lipzen A."/>
            <person name="Lundell T."/>
            <person name="Morin E."/>
            <person name="Murat C."/>
            <person name="Riley R."/>
            <person name="Ohm R."/>
            <person name="Sun H."/>
            <person name="Tunlid A."/>
            <person name="Henrissat B."/>
            <person name="Grigoriev I.V."/>
            <person name="Hibbett D.S."/>
            <person name="Martin F."/>
        </authorList>
    </citation>
    <scope>NUCLEOTIDE SEQUENCE [LARGE SCALE GENOMIC DNA]</scope>
    <source>
        <strain evidence="3">F 1598</strain>
    </source>
</reference>
<accession>A0A0C3BKF0</accession>
<name>A0A0C3BKF0_PILCF</name>
<dbReference type="OrthoDB" id="3364608at2759"/>